<dbReference type="Gene3D" id="3.30.710.10">
    <property type="entry name" value="Potassium Channel Kv1.1, Chain A"/>
    <property type="match status" value="1"/>
</dbReference>
<protein>
    <recommendedName>
        <fullName evidence="2">BTB domain-containing protein</fullName>
    </recommendedName>
</protein>
<proteinExistence type="predicted"/>
<reference evidence="3 4" key="1">
    <citation type="submission" date="2024-07" db="EMBL/GenBank/DDBJ databases">
        <title>Section-level genome sequencing and comparative genomics of Aspergillus sections Usti and Cavernicolus.</title>
        <authorList>
            <consortium name="Lawrence Berkeley National Laboratory"/>
            <person name="Nybo J.L."/>
            <person name="Vesth T.C."/>
            <person name="Theobald S."/>
            <person name="Frisvad J.C."/>
            <person name="Larsen T.O."/>
            <person name="Kjaerboelling I."/>
            <person name="Rothschild-Mancinelli K."/>
            <person name="Lyhne E.K."/>
            <person name="Kogle M.E."/>
            <person name="Barry K."/>
            <person name="Clum A."/>
            <person name="Na H."/>
            <person name="Ledsgaard L."/>
            <person name="Lin J."/>
            <person name="Lipzen A."/>
            <person name="Kuo A."/>
            <person name="Riley R."/>
            <person name="Mondo S."/>
            <person name="Labutti K."/>
            <person name="Haridas S."/>
            <person name="Pangalinan J."/>
            <person name="Salamov A.A."/>
            <person name="Simmons B.A."/>
            <person name="Magnuson J.K."/>
            <person name="Chen J."/>
            <person name="Drula E."/>
            <person name="Henrissat B."/>
            <person name="Wiebenga A."/>
            <person name="Lubbers R.J."/>
            <person name="Gomes A.C."/>
            <person name="Macurrencykelacurrency M.R."/>
            <person name="Stajich J."/>
            <person name="Grigoriev I.V."/>
            <person name="Mortensen U.H."/>
            <person name="De Vries R.P."/>
            <person name="Baker S.E."/>
            <person name="Andersen M.R."/>
        </authorList>
    </citation>
    <scope>NUCLEOTIDE SEQUENCE [LARGE SCALE GENOMIC DNA]</scope>
    <source>
        <strain evidence="3 4">CBS 449.75</strain>
    </source>
</reference>
<evidence type="ECO:0000256" key="1">
    <source>
        <dbReference type="SAM" id="MobiDB-lite"/>
    </source>
</evidence>
<dbReference type="RefSeq" id="XP_070890585.1">
    <property type="nucleotide sequence ID" value="XM_071028053.1"/>
</dbReference>
<feature type="domain" description="BTB" evidence="2">
    <location>
        <begin position="51"/>
        <end position="117"/>
    </location>
</feature>
<dbReference type="PROSITE" id="PS50097">
    <property type="entry name" value="BTB"/>
    <property type="match status" value="1"/>
</dbReference>
<organism evidence="3 4">
    <name type="scientific">Aspergillus lucknowensis</name>
    <dbReference type="NCBI Taxonomy" id="176173"/>
    <lineage>
        <taxon>Eukaryota</taxon>
        <taxon>Fungi</taxon>
        <taxon>Dikarya</taxon>
        <taxon>Ascomycota</taxon>
        <taxon>Pezizomycotina</taxon>
        <taxon>Eurotiomycetes</taxon>
        <taxon>Eurotiomycetidae</taxon>
        <taxon>Eurotiales</taxon>
        <taxon>Aspergillaceae</taxon>
        <taxon>Aspergillus</taxon>
        <taxon>Aspergillus subgen. Nidulantes</taxon>
    </lineage>
</organism>
<accession>A0ABR4M4T4</accession>
<evidence type="ECO:0000313" key="3">
    <source>
        <dbReference type="EMBL" id="KAL2871606.1"/>
    </source>
</evidence>
<dbReference type="PANTHER" id="PTHR47843">
    <property type="entry name" value="BTB DOMAIN-CONTAINING PROTEIN-RELATED"/>
    <property type="match status" value="1"/>
</dbReference>
<comment type="caution">
    <text evidence="3">The sequence shown here is derived from an EMBL/GenBank/DDBJ whole genome shotgun (WGS) entry which is preliminary data.</text>
</comment>
<dbReference type="InterPro" id="IPR000210">
    <property type="entry name" value="BTB/POZ_dom"/>
</dbReference>
<sequence length="332" mass="37082">MVKKKKVRKTLQSPMPKIDEPDPPSSDGPDREAHESILDLISRHYLNSDYSDLVIVCKGKALPAHKLVVCPRSEYFKSACLGGFKEAKEPIRLDNTDPVLIEKVLEFLYTGNYTIGHFMSDGGLELDTKHAEESLMNCTLGEHSPTETAPEAGEATDETTTPSLDNIAQVLVDEKDPSNQDGGVDAIVGTSADCHPSYFHLRIFGQADYFMISDLKDRAKEQFRASFMDCSDRYMFAEVIKELYSNRANYQEIRKVAIDVVVDNLPNLRKGFIPAIDSELVKAVPDFAIDLCLATLDKYASEPTNMKPYPFATGFEYKGPQPFGATNWSYQN</sequence>
<dbReference type="CDD" id="cd18186">
    <property type="entry name" value="BTB_POZ_ZBTB_KLHL-like"/>
    <property type="match status" value="1"/>
</dbReference>
<keyword evidence="4" id="KW-1185">Reference proteome</keyword>
<dbReference type="EMBL" id="JBFXLQ010000003">
    <property type="protein sequence ID" value="KAL2871606.1"/>
    <property type="molecule type" value="Genomic_DNA"/>
</dbReference>
<name>A0ABR4M4T4_9EURO</name>
<dbReference type="SUPFAM" id="SSF54695">
    <property type="entry name" value="POZ domain"/>
    <property type="match status" value="1"/>
</dbReference>
<dbReference type="Pfam" id="PF00651">
    <property type="entry name" value="BTB"/>
    <property type="match status" value="1"/>
</dbReference>
<gene>
    <name evidence="3" type="ORF">BJX67DRAFT_342707</name>
</gene>
<dbReference type="GeneID" id="98143125"/>
<dbReference type="Proteomes" id="UP001610432">
    <property type="component" value="Unassembled WGS sequence"/>
</dbReference>
<dbReference type="InterPro" id="IPR011333">
    <property type="entry name" value="SKP1/BTB/POZ_sf"/>
</dbReference>
<evidence type="ECO:0000313" key="4">
    <source>
        <dbReference type="Proteomes" id="UP001610432"/>
    </source>
</evidence>
<evidence type="ECO:0000259" key="2">
    <source>
        <dbReference type="PROSITE" id="PS50097"/>
    </source>
</evidence>
<dbReference type="PANTHER" id="PTHR47843:SF5">
    <property type="entry name" value="BTB_POZ DOMAIN PROTEIN"/>
    <property type="match status" value="1"/>
</dbReference>
<feature type="region of interest" description="Disordered" evidence="1">
    <location>
        <begin position="1"/>
        <end position="32"/>
    </location>
</feature>